<dbReference type="KEGG" id="nio:NITINOP_2269"/>
<evidence type="ECO:0008006" key="3">
    <source>
        <dbReference type="Google" id="ProtNLM"/>
    </source>
</evidence>
<dbReference type="PANTHER" id="PTHR37166">
    <property type="entry name" value="PROTEIN FLAG"/>
    <property type="match status" value="1"/>
</dbReference>
<dbReference type="InterPro" id="IPR035924">
    <property type="entry name" value="FlaG-like_sf"/>
</dbReference>
<sequence length="131" mass="14930">MITQAVGKADLLALLHREPRSDRALMKEADSSRKTTLPSRTETENFFHRIDGWRGELSVAVRTVEDMLKSAGLQVKLLVDEKTDQVVVKVIKESGEVIRQFPPEEILELARYLSEERMDQPDKGVLLEERA</sequence>
<dbReference type="AlphaFoldDB" id="A0A0S4KV67"/>
<dbReference type="SUPFAM" id="SSF160214">
    <property type="entry name" value="FlaG-like"/>
    <property type="match status" value="1"/>
</dbReference>
<dbReference type="PANTHER" id="PTHR37166:SF1">
    <property type="entry name" value="PROTEIN FLAG"/>
    <property type="match status" value="1"/>
</dbReference>
<evidence type="ECO:0000313" key="2">
    <source>
        <dbReference type="Proteomes" id="UP000066284"/>
    </source>
</evidence>
<dbReference type="Gene3D" id="3.30.160.170">
    <property type="entry name" value="FlaG-like"/>
    <property type="match status" value="1"/>
</dbReference>
<evidence type="ECO:0000313" key="1">
    <source>
        <dbReference type="EMBL" id="CUQ67241.1"/>
    </source>
</evidence>
<reference evidence="2" key="1">
    <citation type="submission" date="2015-09" db="EMBL/GenBank/DDBJ databases">
        <authorList>
            <person name="Daims H."/>
        </authorList>
    </citation>
    <scope>NUCLEOTIDE SEQUENCE [LARGE SCALE GENOMIC DNA]</scope>
</reference>
<keyword evidence="2" id="KW-1185">Reference proteome</keyword>
<dbReference type="InterPro" id="IPR005186">
    <property type="entry name" value="FlaG"/>
</dbReference>
<proteinExistence type="predicted"/>
<name>A0A0S4KV67_9BACT</name>
<accession>A0A0S4KV67</accession>
<organism evidence="1 2">
    <name type="scientific">Candidatus Nitrospira inopinata</name>
    <dbReference type="NCBI Taxonomy" id="1715989"/>
    <lineage>
        <taxon>Bacteria</taxon>
        <taxon>Pseudomonadati</taxon>
        <taxon>Nitrospirota</taxon>
        <taxon>Nitrospiria</taxon>
        <taxon>Nitrospirales</taxon>
        <taxon>Nitrospiraceae</taxon>
        <taxon>Nitrospira</taxon>
    </lineage>
</organism>
<dbReference type="STRING" id="1715989.NITINOP_2269"/>
<protein>
    <recommendedName>
        <fullName evidence="3">Flagellar protein FlaG</fullName>
    </recommendedName>
</protein>
<gene>
    <name evidence="1" type="ORF">NITINOP_2269</name>
</gene>
<dbReference type="EMBL" id="LN885086">
    <property type="protein sequence ID" value="CUQ67241.1"/>
    <property type="molecule type" value="Genomic_DNA"/>
</dbReference>
<dbReference type="Pfam" id="PF03646">
    <property type="entry name" value="FlaG"/>
    <property type="match status" value="1"/>
</dbReference>
<dbReference type="Proteomes" id="UP000066284">
    <property type="component" value="Chromosome 1"/>
</dbReference>
<dbReference type="RefSeq" id="WP_062485427.1">
    <property type="nucleotide sequence ID" value="NZ_LN885086.1"/>
</dbReference>